<dbReference type="GO" id="GO:0034354">
    <property type="term" value="P:'de novo' NAD+ biosynthetic process from L-tryptophan"/>
    <property type="evidence" value="ECO:0007669"/>
    <property type="project" value="UniProtKB-UniRule"/>
</dbReference>
<feature type="binding site" evidence="4">
    <location>
        <position position="304"/>
    </location>
    <ligand>
        <name>pyridoxal 5'-phosphate</name>
        <dbReference type="ChEBI" id="CHEBI:597326"/>
    </ligand>
</feature>
<feature type="binding site" evidence="4">
    <location>
        <begin position="194"/>
        <end position="197"/>
    </location>
    <ligand>
        <name>pyridoxal 5'-phosphate</name>
        <dbReference type="ChEBI" id="CHEBI:597326"/>
    </ligand>
</feature>
<keyword evidence="3 4" id="KW-0663">Pyridoxal phosphate</keyword>
<comment type="catalytic activity">
    <reaction evidence="5">
        <text>3-hydroxy-L-kynurenine + H2O = 3-hydroxyanthranilate + L-alanine + H(+)</text>
        <dbReference type="Rhea" id="RHEA:25143"/>
        <dbReference type="ChEBI" id="CHEBI:15377"/>
        <dbReference type="ChEBI" id="CHEBI:15378"/>
        <dbReference type="ChEBI" id="CHEBI:36559"/>
        <dbReference type="ChEBI" id="CHEBI:57972"/>
        <dbReference type="ChEBI" id="CHEBI:58125"/>
        <dbReference type="EC" id="3.7.1.3"/>
    </reaction>
</comment>
<comment type="catalytic activity">
    <reaction evidence="4 5">
        <text>L-kynurenine + H2O = anthranilate + L-alanine + H(+)</text>
        <dbReference type="Rhea" id="RHEA:16813"/>
        <dbReference type="ChEBI" id="CHEBI:15377"/>
        <dbReference type="ChEBI" id="CHEBI:15378"/>
        <dbReference type="ChEBI" id="CHEBI:16567"/>
        <dbReference type="ChEBI" id="CHEBI:57959"/>
        <dbReference type="ChEBI" id="CHEBI:57972"/>
        <dbReference type="EC" id="3.7.1.3"/>
    </reaction>
</comment>
<dbReference type="InterPro" id="IPR015421">
    <property type="entry name" value="PyrdxlP-dep_Trfase_major"/>
</dbReference>
<dbReference type="STRING" id="670386.D3BEF3"/>
<dbReference type="InParanoid" id="D3BEF3"/>
<keyword evidence="1 4" id="KW-0662">Pyridine nucleotide biosynthesis</keyword>
<dbReference type="HAMAP" id="MF_01970">
    <property type="entry name" value="Kynureninase"/>
    <property type="match status" value="1"/>
</dbReference>
<comment type="cofactor">
    <cofactor evidence="4 5">
        <name>pyridoxal 5'-phosphate</name>
        <dbReference type="ChEBI" id="CHEBI:597326"/>
    </cofactor>
</comment>
<evidence type="ECO:0000256" key="4">
    <source>
        <dbReference type="HAMAP-Rule" id="MF_03017"/>
    </source>
</evidence>
<dbReference type="GO" id="GO:0030170">
    <property type="term" value="F:pyridoxal phosphate binding"/>
    <property type="evidence" value="ECO:0007669"/>
    <property type="project" value="UniProtKB-UniRule"/>
</dbReference>
<feature type="binding site" evidence="4">
    <location>
        <position position="282"/>
    </location>
    <ligand>
        <name>pyridoxal 5'-phosphate</name>
        <dbReference type="ChEBI" id="CHEBI:597326"/>
    </ligand>
</feature>
<dbReference type="FunCoup" id="D3BEF3">
    <property type="interactions" value="164"/>
</dbReference>
<dbReference type="Gene3D" id="3.40.640.10">
    <property type="entry name" value="Type I PLP-dependent aspartate aminotransferase-like (Major domain)"/>
    <property type="match status" value="1"/>
</dbReference>
<dbReference type="UniPathway" id="UPA00334">
    <property type="reaction ID" value="UER00455"/>
</dbReference>
<feature type="binding site" evidence="4">
    <location>
        <position position="279"/>
    </location>
    <ligand>
        <name>pyridoxal 5'-phosphate</name>
        <dbReference type="ChEBI" id="CHEBI:597326"/>
    </ligand>
</feature>
<dbReference type="AlphaFoldDB" id="D3BEF3"/>
<evidence type="ECO:0000313" key="7">
    <source>
        <dbReference type="Proteomes" id="UP000001396"/>
    </source>
</evidence>
<dbReference type="GO" id="GO:0005737">
    <property type="term" value="C:cytoplasm"/>
    <property type="evidence" value="ECO:0007669"/>
    <property type="project" value="UniProtKB-SubCell"/>
</dbReference>
<comment type="pathway">
    <text evidence="4 5">Amino-acid degradation; L-kynurenine degradation; L-alanine and anthranilate from L-kynurenine: step 1/1.</text>
</comment>
<dbReference type="InterPro" id="IPR015422">
    <property type="entry name" value="PyrdxlP-dep_Trfase_small"/>
</dbReference>
<dbReference type="SUPFAM" id="SSF53383">
    <property type="entry name" value="PLP-dependent transferases"/>
    <property type="match status" value="1"/>
</dbReference>
<gene>
    <name evidence="6" type="primary">kynu</name>
    <name evidence="4" type="synonym">KYNU</name>
    <name evidence="6" type="ORF">PPL_07112</name>
</gene>
<dbReference type="FunFam" id="3.40.640.10:FF:000031">
    <property type="entry name" value="Kynureninase"/>
    <property type="match status" value="1"/>
</dbReference>
<feature type="binding site" evidence="4">
    <location>
        <position position="167"/>
    </location>
    <ligand>
        <name>pyridoxal 5'-phosphate</name>
        <dbReference type="ChEBI" id="CHEBI:597326"/>
    </ligand>
</feature>
<evidence type="ECO:0000256" key="1">
    <source>
        <dbReference type="ARBA" id="ARBA00022642"/>
    </source>
</evidence>
<dbReference type="EC" id="3.7.1.3" evidence="4 5"/>
<dbReference type="GO" id="GO:0043420">
    <property type="term" value="P:anthranilate metabolic process"/>
    <property type="evidence" value="ECO:0007669"/>
    <property type="project" value="UniProtKB-UniRule"/>
</dbReference>
<accession>D3BEF3</accession>
<feature type="modified residue" description="N6-(pyridoxal phosphate)lysine" evidence="4">
    <location>
        <position position="305"/>
    </location>
</feature>
<comment type="function">
    <text evidence="4 5">Catalyzes the cleavage of L-kynurenine (L-Kyn) and L-3-hydroxykynurenine (L-3OHKyn) into anthranilic acid (AA) and 3-hydroxyanthranilic acid (3-OHAA), respectively.</text>
</comment>
<dbReference type="OMA" id="LPGWNSH"/>
<comment type="pathway">
    <text evidence="4 5">Cofactor biosynthesis; NAD(+) biosynthesis; quinolinate from L-kynurenine: step 2/3.</text>
</comment>
<dbReference type="InterPro" id="IPR015424">
    <property type="entry name" value="PyrdxlP-dep_Trfase"/>
</dbReference>
<dbReference type="PANTHER" id="PTHR14084:SF0">
    <property type="entry name" value="KYNURENINASE"/>
    <property type="match status" value="1"/>
</dbReference>
<comment type="subcellular location">
    <subcellularLocation>
        <location evidence="4 5">Cytoplasm</location>
    </subcellularLocation>
</comment>
<dbReference type="UniPathway" id="UPA00253">
    <property type="reaction ID" value="UER00329"/>
</dbReference>
<evidence type="ECO:0000256" key="3">
    <source>
        <dbReference type="ARBA" id="ARBA00022898"/>
    </source>
</evidence>
<comment type="caution">
    <text evidence="4">Lacks conserved residue(s) required for the propagation of feature annotation.</text>
</comment>
<keyword evidence="2 4" id="KW-0378">Hydrolase</keyword>
<dbReference type="GO" id="GO:0030429">
    <property type="term" value="F:kynureninase activity"/>
    <property type="evidence" value="ECO:0007669"/>
    <property type="project" value="UniProtKB-UniRule"/>
</dbReference>
<dbReference type="InterPro" id="IPR010111">
    <property type="entry name" value="Kynureninase"/>
</dbReference>
<dbReference type="PIRSF" id="PIRSF038800">
    <property type="entry name" value="KYNU"/>
    <property type="match status" value="1"/>
</dbReference>
<dbReference type="Gene3D" id="3.90.1150.10">
    <property type="entry name" value="Aspartate Aminotransferase, domain 1"/>
    <property type="match status" value="1"/>
</dbReference>
<dbReference type="GO" id="GO:0097053">
    <property type="term" value="P:L-kynurenine catabolic process"/>
    <property type="evidence" value="ECO:0007669"/>
    <property type="project" value="UniProtKB-UniRule"/>
</dbReference>
<proteinExistence type="inferred from homology"/>
<comment type="similarity">
    <text evidence="4 5">Belongs to the kynureninase family.</text>
</comment>
<evidence type="ECO:0000256" key="5">
    <source>
        <dbReference type="PIRNR" id="PIRNR038800"/>
    </source>
</evidence>
<reference evidence="6 7" key="1">
    <citation type="journal article" date="2011" name="Genome Res.">
        <title>Phylogeny-wide analysis of social amoeba genomes highlights ancient origins for complex intercellular communication.</title>
        <authorList>
            <person name="Heidel A.J."/>
            <person name="Lawal H.M."/>
            <person name="Felder M."/>
            <person name="Schilde C."/>
            <person name="Helps N.R."/>
            <person name="Tunggal B."/>
            <person name="Rivero F."/>
            <person name="John U."/>
            <person name="Schleicher M."/>
            <person name="Eichinger L."/>
            <person name="Platzer M."/>
            <person name="Noegel A.A."/>
            <person name="Schaap P."/>
            <person name="Gloeckner G."/>
        </authorList>
    </citation>
    <scope>NUCLEOTIDE SEQUENCE [LARGE SCALE GENOMIC DNA]</scope>
    <source>
        <strain evidence="7">ATCC 26659 / Pp 5 / PN500</strain>
    </source>
</reference>
<dbReference type="GO" id="GO:0019805">
    <property type="term" value="P:quinolinate biosynthetic process"/>
    <property type="evidence" value="ECO:0007669"/>
    <property type="project" value="UniProtKB-UniRule"/>
</dbReference>
<dbReference type="GO" id="GO:0019441">
    <property type="term" value="P:L-tryptophan catabolic process to kynurenine"/>
    <property type="evidence" value="ECO:0007669"/>
    <property type="project" value="TreeGrafter"/>
</dbReference>
<dbReference type="NCBIfam" id="TIGR01814">
    <property type="entry name" value="kynureninase"/>
    <property type="match status" value="1"/>
</dbReference>
<keyword evidence="7" id="KW-1185">Reference proteome</keyword>
<feature type="binding site" evidence="4">
    <location>
        <position position="366"/>
    </location>
    <ligand>
        <name>pyridoxal 5'-phosphate</name>
        <dbReference type="ChEBI" id="CHEBI:597326"/>
    </ligand>
</feature>
<keyword evidence="4 5" id="KW-0963">Cytoplasm</keyword>
<dbReference type="Proteomes" id="UP000001396">
    <property type="component" value="Unassembled WGS sequence"/>
</dbReference>
<evidence type="ECO:0000313" key="6">
    <source>
        <dbReference type="EMBL" id="EFA80284.1"/>
    </source>
</evidence>
<evidence type="ECO:0000256" key="2">
    <source>
        <dbReference type="ARBA" id="ARBA00022801"/>
    </source>
</evidence>
<sequence>MEYLKSIAIFKVYLNILIAKIFHCLSDICSINEAKEISSSDIYRYEANRLGIKIEDEDFAQKLDNQDTLKSFKEKFHFPMVKDVCKCDEQKKNESPVIYMTGNSLGLQPKAIRSELEGYLNDWQRYAVEGHHKGEHPWISIDEEIQESLAQVVGAKPSEVCPMNTLSVNLHVMMSNFYKPTQQRHKIVIEAGAFPSDLYIAESQIRHNGFNPDTSLIKLEPLANEFTISTDRIKSILSEHGESIAMVMIGGVQFFTGQLFDMKEITAFAQSLGAVVGWDLAHAAGNVELQLHDWNVDFACWCSYKYLNSGPGCIGGLFVHERHTREFDSHTDKRLLGWFGNKLANRFKKETIFEAEEGALGFRCSNPSVADCTSLRASLAITNGASIAALRAKSLLLTSYLETLLLSIKGDHSFSIITPRDPTQRGAQLSLHIGGKVSAAKLKVSLLNAGVVCDVRDPNVIRVSPAPLYTSFTDVKNFVNILIKSLSE</sequence>
<name>D3BEF3_HETP5</name>
<feature type="binding site" evidence="4">
    <location>
        <position position="338"/>
    </location>
    <ligand>
        <name>pyridoxal 5'-phosphate</name>
        <dbReference type="ChEBI" id="CHEBI:597326"/>
    </ligand>
</feature>
<dbReference type="Pfam" id="PF22580">
    <property type="entry name" value="KYNU_C"/>
    <property type="match status" value="1"/>
</dbReference>
<comment type="caution">
    <text evidence="6">The sequence shown here is derived from an EMBL/GenBank/DDBJ whole genome shotgun (WGS) entry which is preliminary data.</text>
</comment>
<organism evidence="6 7">
    <name type="scientific">Heterostelium pallidum (strain ATCC 26659 / Pp 5 / PN500)</name>
    <name type="common">Cellular slime mold</name>
    <name type="synonym">Polysphondylium pallidum</name>
    <dbReference type="NCBI Taxonomy" id="670386"/>
    <lineage>
        <taxon>Eukaryota</taxon>
        <taxon>Amoebozoa</taxon>
        <taxon>Evosea</taxon>
        <taxon>Eumycetozoa</taxon>
        <taxon>Dictyostelia</taxon>
        <taxon>Acytosteliales</taxon>
        <taxon>Acytosteliaceae</taxon>
        <taxon>Heterostelium</taxon>
    </lineage>
</organism>
<protein>
    <recommendedName>
        <fullName evidence="4 5">Kynureninase</fullName>
        <ecNumber evidence="4 5">3.7.1.3</ecNumber>
    </recommendedName>
    <alternativeName>
        <fullName evidence="4">L-kynurenine hydrolase</fullName>
    </alternativeName>
</protein>
<comment type="subunit">
    <text evidence="4 5">Homodimer.</text>
</comment>
<dbReference type="EMBL" id="ADBJ01000031">
    <property type="protein sequence ID" value="EFA80284.1"/>
    <property type="molecule type" value="Genomic_DNA"/>
</dbReference>
<dbReference type="RefSeq" id="XP_020432404.1">
    <property type="nucleotide sequence ID" value="XM_020577956.1"/>
</dbReference>
<dbReference type="PANTHER" id="PTHR14084">
    <property type="entry name" value="KYNURENINASE"/>
    <property type="match status" value="1"/>
</dbReference>
<dbReference type="GeneID" id="31362593"/>
<feature type="binding site" evidence="4">
    <location>
        <position position="166"/>
    </location>
    <ligand>
        <name>pyridoxal 5'-phosphate</name>
        <dbReference type="ChEBI" id="CHEBI:597326"/>
    </ligand>
</feature>